<proteinExistence type="predicted"/>
<dbReference type="GO" id="GO:0004109">
    <property type="term" value="F:coproporphyrinogen oxidase activity"/>
    <property type="evidence" value="ECO:0007669"/>
    <property type="project" value="InterPro"/>
</dbReference>
<dbReference type="GO" id="GO:0006779">
    <property type="term" value="P:porphyrin-containing compound biosynthetic process"/>
    <property type="evidence" value="ECO:0007669"/>
    <property type="project" value="InterPro"/>
</dbReference>
<dbReference type="Gramene" id="QL05p043498:mrna">
    <property type="protein sequence ID" value="QL05p043498:mrna"/>
    <property type="gene ID" value="QL05p043498"/>
</dbReference>
<dbReference type="Gene3D" id="3.40.1500.10">
    <property type="entry name" value="Coproporphyrinogen III oxidase, aerobic"/>
    <property type="match status" value="1"/>
</dbReference>
<dbReference type="InterPro" id="IPR036406">
    <property type="entry name" value="Coprogen_oxidase_aer_sf"/>
</dbReference>
<reference evidence="1" key="2">
    <citation type="submission" date="2021-01" db="UniProtKB">
        <authorList>
            <consortium name="EnsemblPlants"/>
        </authorList>
    </citation>
    <scope>IDENTIFICATION</scope>
</reference>
<accession>A0A7N2LQX9</accession>
<protein>
    <submittedName>
        <fullName evidence="1">Uncharacterized protein</fullName>
    </submittedName>
</protein>
<organism evidence="1 2">
    <name type="scientific">Quercus lobata</name>
    <name type="common">Valley oak</name>
    <dbReference type="NCBI Taxonomy" id="97700"/>
    <lineage>
        <taxon>Eukaryota</taxon>
        <taxon>Viridiplantae</taxon>
        <taxon>Streptophyta</taxon>
        <taxon>Embryophyta</taxon>
        <taxon>Tracheophyta</taxon>
        <taxon>Spermatophyta</taxon>
        <taxon>Magnoliopsida</taxon>
        <taxon>eudicotyledons</taxon>
        <taxon>Gunneridae</taxon>
        <taxon>Pentapetalae</taxon>
        <taxon>rosids</taxon>
        <taxon>fabids</taxon>
        <taxon>Fagales</taxon>
        <taxon>Fagaceae</taxon>
        <taxon>Quercus</taxon>
    </lineage>
</organism>
<dbReference type="Proteomes" id="UP000594261">
    <property type="component" value="Chromosome 5"/>
</dbReference>
<dbReference type="InParanoid" id="A0A7N2LQX9"/>
<evidence type="ECO:0000313" key="2">
    <source>
        <dbReference type="Proteomes" id="UP000594261"/>
    </source>
</evidence>
<evidence type="ECO:0000313" key="1">
    <source>
        <dbReference type="EnsemblPlants" id="QL05p043498:mrna"/>
    </source>
</evidence>
<keyword evidence="2" id="KW-1185">Reference proteome</keyword>
<name>A0A7N2LQX9_QUELO</name>
<reference evidence="1 2" key="1">
    <citation type="journal article" date="2016" name="G3 (Bethesda)">
        <title>First Draft Assembly and Annotation of the Genome of a California Endemic Oak Quercus lobata Nee (Fagaceae).</title>
        <authorList>
            <person name="Sork V.L."/>
            <person name="Fitz-Gibbon S.T."/>
            <person name="Puiu D."/>
            <person name="Crepeau M."/>
            <person name="Gugger P.F."/>
            <person name="Sherman R."/>
            <person name="Stevens K."/>
            <person name="Langley C.H."/>
            <person name="Pellegrini M."/>
            <person name="Salzberg S.L."/>
        </authorList>
    </citation>
    <scope>NUCLEOTIDE SEQUENCE [LARGE SCALE GENOMIC DNA]</scope>
    <source>
        <strain evidence="1 2">cv. SW786</strain>
    </source>
</reference>
<sequence length="217" mass="24709">MASRWNGTPVSFFIYSSPSPQPQGEEEQEQIEIESPKSVIPDLCFSSREQQQQIGSPFTPVNAPKIMNPHLSISADRFQFQVPSTTDDDVVLQNLLHIIHYIINKKKSSSSSLTPAQKLFNSLDLVQKKVTQQLERIKETPTFQMGVALANFGHTQFKVTQTLDIDKSSLVCPFDFRLKLIIKKCANSRVPAYIPIIEKRKDMPFTDQHEAWQQFDA</sequence>
<dbReference type="EMBL" id="LRBV02000005">
    <property type="status" value="NOT_ANNOTATED_CDS"/>
    <property type="molecule type" value="Genomic_DNA"/>
</dbReference>
<dbReference type="EnsemblPlants" id="QL05p043498:mrna">
    <property type="protein sequence ID" value="QL05p043498:mrna"/>
    <property type="gene ID" value="QL05p043498"/>
</dbReference>
<dbReference type="AlphaFoldDB" id="A0A7N2LQX9"/>